<organism evidence="7">
    <name type="scientific">Chitinibacter mangrovi</name>
    <dbReference type="NCBI Taxonomy" id="3153927"/>
    <lineage>
        <taxon>Bacteria</taxon>
        <taxon>Pseudomonadati</taxon>
        <taxon>Pseudomonadota</taxon>
        <taxon>Betaproteobacteria</taxon>
        <taxon>Neisseriales</taxon>
        <taxon>Chitinibacteraceae</taxon>
        <taxon>Chitinibacter</taxon>
    </lineage>
</organism>
<evidence type="ECO:0000259" key="6">
    <source>
        <dbReference type="Pfam" id="PF00933"/>
    </source>
</evidence>
<keyword evidence="4 7" id="KW-0378">Hydrolase</keyword>
<dbReference type="PROSITE" id="PS00775">
    <property type="entry name" value="GLYCOSYL_HYDROL_F3"/>
    <property type="match status" value="1"/>
</dbReference>
<gene>
    <name evidence="7" type="ORF">ABHF33_10935</name>
</gene>
<comment type="catalytic activity">
    <reaction evidence="1">
        <text>Hydrolysis of terminal non-reducing N-acetyl-D-hexosamine residues in N-acetyl-beta-D-hexosaminides.</text>
        <dbReference type="EC" id="3.2.1.52"/>
    </reaction>
</comment>
<sequence length="387" mass="42764">MNLTLFTSAVLLLLVWRYRPTGWQLSAALSIFALLFTSNWLGQLQWHRHQILQASPAQAQLISTHLIVGYTDEDELLPLIQQGLIGGVFITKRNITQQDGTAISQMIQRWQDLRQAQHLPPLVIATDQEGGLVSRLSPPLPFQPALGSLLQNSSNVRETALEYARQQGRGLAQLGITLNLAPVVDLDHGVENPADRYSKISRRALSSNPQQVALAAQAYCKGLAESRVQCTLKHFPGLGRVFEDTHTDSAIIHTPLAELEKTDLLPFRTLQNSSALFMLSHAKVAALDERFPTSSSPAIIQQLLRQQWQYQGLLITDDMGMAGAGDIESAAVRSLNAGADYLLISWDPARFYPVFHALLAAHEQNKLDLAQLSASRARINQRQGALH</sequence>
<dbReference type="AlphaFoldDB" id="A0AAU7F6S3"/>
<evidence type="ECO:0000256" key="3">
    <source>
        <dbReference type="ARBA" id="ARBA00012663"/>
    </source>
</evidence>
<dbReference type="PANTHER" id="PTHR30480">
    <property type="entry name" value="BETA-HEXOSAMINIDASE-RELATED"/>
    <property type="match status" value="1"/>
</dbReference>
<dbReference type="Pfam" id="PF00933">
    <property type="entry name" value="Glyco_hydro_3"/>
    <property type="match status" value="1"/>
</dbReference>
<reference evidence="7" key="1">
    <citation type="submission" date="2024-05" db="EMBL/GenBank/DDBJ databases">
        <authorList>
            <person name="Yang L."/>
            <person name="Pan L."/>
        </authorList>
    </citation>
    <scope>NUCLEOTIDE SEQUENCE</scope>
    <source>
        <strain evidence="7">FCG-7</strain>
    </source>
</reference>
<evidence type="ECO:0000256" key="4">
    <source>
        <dbReference type="ARBA" id="ARBA00022801"/>
    </source>
</evidence>
<evidence type="ECO:0000313" key="7">
    <source>
        <dbReference type="EMBL" id="XBL99586.1"/>
    </source>
</evidence>
<dbReference type="InterPro" id="IPR001764">
    <property type="entry name" value="Glyco_hydro_3_N"/>
</dbReference>
<dbReference type="GO" id="GO:0005975">
    <property type="term" value="P:carbohydrate metabolic process"/>
    <property type="evidence" value="ECO:0007669"/>
    <property type="project" value="InterPro"/>
</dbReference>
<dbReference type="InterPro" id="IPR050226">
    <property type="entry name" value="NagZ_Beta-hexosaminidase"/>
</dbReference>
<dbReference type="Gene3D" id="3.20.20.300">
    <property type="entry name" value="Glycoside hydrolase, family 3, N-terminal domain"/>
    <property type="match status" value="1"/>
</dbReference>
<dbReference type="PANTHER" id="PTHR30480:SF13">
    <property type="entry name" value="BETA-HEXOSAMINIDASE"/>
    <property type="match status" value="1"/>
</dbReference>
<proteinExistence type="inferred from homology"/>
<evidence type="ECO:0000256" key="1">
    <source>
        <dbReference type="ARBA" id="ARBA00001231"/>
    </source>
</evidence>
<dbReference type="RefSeq" id="WP_348944002.1">
    <property type="nucleotide sequence ID" value="NZ_CP157355.1"/>
</dbReference>
<dbReference type="GO" id="GO:0004563">
    <property type="term" value="F:beta-N-acetylhexosaminidase activity"/>
    <property type="evidence" value="ECO:0007669"/>
    <property type="project" value="UniProtKB-EC"/>
</dbReference>
<dbReference type="InterPro" id="IPR019800">
    <property type="entry name" value="Glyco_hydro_3_AS"/>
</dbReference>
<comment type="similarity">
    <text evidence="2">Belongs to the glycosyl hydrolase 3 family.</text>
</comment>
<dbReference type="KEGG" id="cmav:ABHF33_10935"/>
<dbReference type="InterPro" id="IPR017853">
    <property type="entry name" value="GH"/>
</dbReference>
<feature type="domain" description="Glycoside hydrolase family 3 N-terminal" evidence="6">
    <location>
        <begin position="71"/>
        <end position="379"/>
    </location>
</feature>
<name>A0AAU7F6S3_9NEIS</name>
<dbReference type="GO" id="GO:0009254">
    <property type="term" value="P:peptidoglycan turnover"/>
    <property type="evidence" value="ECO:0007669"/>
    <property type="project" value="TreeGrafter"/>
</dbReference>
<dbReference type="InterPro" id="IPR036962">
    <property type="entry name" value="Glyco_hydro_3_N_sf"/>
</dbReference>
<dbReference type="SUPFAM" id="SSF51445">
    <property type="entry name" value="(Trans)glycosidases"/>
    <property type="match status" value="1"/>
</dbReference>
<dbReference type="EMBL" id="CP157355">
    <property type="protein sequence ID" value="XBL99586.1"/>
    <property type="molecule type" value="Genomic_DNA"/>
</dbReference>
<keyword evidence="5" id="KW-0326">Glycosidase</keyword>
<evidence type="ECO:0000256" key="2">
    <source>
        <dbReference type="ARBA" id="ARBA00005336"/>
    </source>
</evidence>
<protein>
    <recommendedName>
        <fullName evidence="3">beta-N-acetylhexosaminidase</fullName>
        <ecNumber evidence="3">3.2.1.52</ecNumber>
    </recommendedName>
</protein>
<dbReference type="EC" id="3.2.1.52" evidence="3"/>
<accession>A0AAU7F6S3</accession>
<evidence type="ECO:0000256" key="5">
    <source>
        <dbReference type="ARBA" id="ARBA00023295"/>
    </source>
</evidence>